<dbReference type="PANTHER" id="PTHR43394:SF1">
    <property type="entry name" value="ATP-BINDING CASSETTE SUB-FAMILY B MEMBER 10, MITOCHONDRIAL"/>
    <property type="match status" value="1"/>
</dbReference>
<name>A0A387BHD4_9LACT</name>
<gene>
    <name evidence="11" type="ORF">D7I46_11790</name>
</gene>
<evidence type="ECO:0000313" key="12">
    <source>
        <dbReference type="Proteomes" id="UP000269374"/>
    </source>
</evidence>
<dbReference type="PROSITE" id="PS50893">
    <property type="entry name" value="ABC_TRANSPORTER_2"/>
    <property type="match status" value="1"/>
</dbReference>
<dbReference type="SMART" id="SM00382">
    <property type="entry name" value="AAA"/>
    <property type="match status" value="1"/>
</dbReference>
<dbReference type="SUPFAM" id="SSF52540">
    <property type="entry name" value="P-loop containing nucleoside triphosphate hydrolases"/>
    <property type="match status" value="1"/>
</dbReference>
<dbReference type="RefSeq" id="WP_120773043.1">
    <property type="nucleotide sequence ID" value="NZ_CP032627.1"/>
</dbReference>
<dbReference type="Gene3D" id="3.40.50.300">
    <property type="entry name" value="P-loop containing nucleotide triphosphate hydrolases"/>
    <property type="match status" value="1"/>
</dbReference>
<dbReference type="GO" id="GO:0015421">
    <property type="term" value="F:ABC-type oligopeptide transporter activity"/>
    <property type="evidence" value="ECO:0007669"/>
    <property type="project" value="TreeGrafter"/>
</dbReference>
<dbReference type="InterPro" id="IPR003593">
    <property type="entry name" value="AAA+_ATPase"/>
</dbReference>
<evidence type="ECO:0000256" key="5">
    <source>
        <dbReference type="ARBA" id="ARBA00022840"/>
    </source>
</evidence>
<feature type="transmembrane region" description="Helical" evidence="8">
    <location>
        <begin position="288"/>
        <end position="307"/>
    </location>
</feature>
<evidence type="ECO:0000256" key="7">
    <source>
        <dbReference type="ARBA" id="ARBA00023136"/>
    </source>
</evidence>
<feature type="transmembrane region" description="Helical" evidence="8">
    <location>
        <begin position="31"/>
        <end position="52"/>
    </location>
</feature>
<evidence type="ECO:0000256" key="1">
    <source>
        <dbReference type="ARBA" id="ARBA00004651"/>
    </source>
</evidence>
<evidence type="ECO:0000256" key="3">
    <source>
        <dbReference type="ARBA" id="ARBA00022692"/>
    </source>
</evidence>
<dbReference type="FunFam" id="3.40.50.300:FF:000287">
    <property type="entry name" value="Multidrug ABC transporter ATP-binding protein"/>
    <property type="match status" value="1"/>
</dbReference>
<keyword evidence="5 11" id="KW-0067">ATP-binding</keyword>
<evidence type="ECO:0000259" key="10">
    <source>
        <dbReference type="PROSITE" id="PS50929"/>
    </source>
</evidence>
<feature type="transmembrane region" description="Helical" evidence="8">
    <location>
        <begin position="193"/>
        <end position="215"/>
    </location>
</feature>
<keyword evidence="12" id="KW-1185">Reference proteome</keyword>
<dbReference type="PANTHER" id="PTHR43394">
    <property type="entry name" value="ATP-DEPENDENT PERMEASE MDL1, MITOCHONDRIAL"/>
    <property type="match status" value="1"/>
</dbReference>
<protein>
    <submittedName>
        <fullName evidence="11">ABC transporter ATP-binding protein</fullName>
    </submittedName>
</protein>
<feature type="domain" description="ABC transmembrane type-1" evidence="10">
    <location>
        <begin position="192"/>
        <end position="436"/>
    </location>
</feature>
<dbReference type="CDD" id="cd18547">
    <property type="entry name" value="ABC_6TM_Tm288_like"/>
    <property type="match status" value="1"/>
</dbReference>
<evidence type="ECO:0000256" key="4">
    <source>
        <dbReference type="ARBA" id="ARBA00022741"/>
    </source>
</evidence>
<evidence type="ECO:0000256" key="8">
    <source>
        <dbReference type="SAM" id="Phobius"/>
    </source>
</evidence>
<evidence type="ECO:0000256" key="2">
    <source>
        <dbReference type="ARBA" id="ARBA00022448"/>
    </source>
</evidence>
<keyword evidence="3 8" id="KW-0812">Transmembrane</keyword>
<dbReference type="InterPro" id="IPR039421">
    <property type="entry name" value="Type_1_exporter"/>
</dbReference>
<dbReference type="InterPro" id="IPR003439">
    <property type="entry name" value="ABC_transporter-like_ATP-bd"/>
</dbReference>
<keyword evidence="2" id="KW-0813">Transport</keyword>
<keyword evidence="7 8" id="KW-0472">Membrane</keyword>
<proteinExistence type="predicted"/>
<organism evidence="11 12">
    <name type="scientific">Lactococcus allomyrinae</name>
    <dbReference type="NCBI Taxonomy" id="2419773"/>
    <lineage>
        <taxon>Bacteria</taxon>
        <taxon>Bacillati</taxon>
        <taxon>Bacillota</taxon>
        <taxon>Bacilli</taxon>
        <taxon>Lactobacillales</taxon>
        <taxon>Streptococcaceae</taxon>
        <taxon>Lactococcus</taxon>
    </lineage>
</organism>
<dbReference type="Pfam" id="PF00005">
    <property type="entry name" value="ABC_tran"/>
    <property type="match status" value="1"/>
</dbReference>
<dbReference type="GO" id="GO:0016887">
    <property type="term" value="F:ATP hydrolysis activity"/>
    <property type="evidence" value="ECO:0007669"/>
    <property type="project" value="InterPro"/>
</dbReference>
<keyword evidence="4" id="KW-0547">Nucleotide-binding</keyword>
<evidence type="ECO:0000313" key="11">
    <source>
        <dbReference type="EMBL" id="AYG01674.1"/>
    </source>
</evidence>
<reference evidence="11 12" key="1">
    <citation type="submission" date="2018-09" db="EMBL/GenBank/DDBJ databases">
        <title>Genome sequencing of strain 1JSPR-7.</title>
        <authorList>
            <person name="Heo J."/>
            <person name="Kim S.-J."/>
            <person name="Kwon S.-W."/>
        </authorList>
    </citation>
    <scope>NUCLEOTIDE SEQUENCE [LARGE SCALE GENOMIC DNA]</scope>
    <source>
        <strain evidence="11 12">1JSPR-7</strain>
    </source>
</reference>
<dbReference type="AlphaFoldDB" id="A0A387BHD4"/>
<dbReference type="InterPro" id="IPR027417">
    <property type="entry name" value="P-loop_NTPase"/>
</dbReference>
<dbReference type="InterPro" id="IPR011527">
    <property type="entry name" value="ABC1_TM_dom"/>
</dbReference>
<dbReference type="Pfam" id="PF00664">
    <property type="entry name" value="ABC_membrane"/>
    <property type="match status" value="1"/>
</dbReference>
<keyword evidence="6 8" id="KW-1133">Transmembrane helix</keyword>
<dbReference type="GO" id="GO:0005524">
    <property type="term" value="F:ATP binding"/>
    <property type="evidence" value="ECO:0007669"/>
    <property type="project" value="UniProtKB-KW"/>
</dbReference>
<feature type="transmembrane region" description="Helical" evidence="8">
    <location>
        <begin position="378"/>
        <end position="396"/>
    </location>
</feature>
<dbReference type="Proteomes" id="UP000269374">
    <property type="component" value="Chromosome"/>
</dbReference>
<dbReference type="GO" id="GO:0005886">
    <property type="term" value="C:plasma membrane"/>
    <property type="evidence" value="ECO:0007669"/>
    <property type="project" value="UniProtKB-SubCell"/>
</dbReference>
<feature type="transmembrane region" description="Helical" evidence="8">
    <location>
        <begin position="263"/>
        <end position="282"/>
    </location>
</feature>
<evidence type="ECO:0000259" key="9">
    <source>
        <dbReference type="PROSITE" id="PS50893"/>
    </source>
</evidence>
<feature type="domain" description="ABC transporter" evidence="9">
    <location>
        <begin position="469"/>
        <end position="703"/>
    </location>
</feature>
<feature type="transmembrane region" description="Helical" evidence="8">
    <location>
        <begin position="402"/>
        <end position="421"/>
    </location>
</feature>
<comment type="subcellular location">
    <subcellularLocation>
        <location evidence="1">Cell membrane</location>
        <topology evidence="1">Multi-pass membrane protein</topology>
    </subcellularLocation>
</comment>
<dbReference type="PROSITE" id="PS50929">
    <property type="entry name" value="ABC_TM1F"/>
    <property type="match status" value="1"/>
</dbReference>
<dbReference type="InterPro" id="IPR036640">
    <property type="entry name" value="ABC1_TM_sf"/>
</dbReference>
<dbReference type="Gene3D" id="1.20.1560.10">
    <property type="entry name" value="ABC transporter type 1, transmembrane domain"/>
    <property type="match status" value="1"/>
</dbReference>
<evidence type="ECO:0000256" key="6">
    <source>
        <dbReference type="ARBA" id="ARBA00022989"/>
    </source>
</evidence>
<sequence>MENTKTTKKMSDTTRAIRFFYLYLKKYKLQFFVIMIFIILATWLQVVAPSLLGDAITNLTKYVTDFFTHQHAGDAIEGLKKIAAYSTQAQDSLQQIAQQLSAATGQAVDWHSLTSANVPAAVTSHLPSGTTIDSLQQMASMPSHWNQLTTSNVPAAIADNLKSSGTSLSQLISVAHSHAASTTTFMKGMWQLLAVYIATGVSMLIYTLLFSRIVAHSTNRMRKGLFGKLERLTISYFDRHQDGDILARFTSDLDNIQNTLNQALVSVVSNAAVFIGVILQIFNKNITFAWLTVAASPVAILSAIIIIRQSKKATDKQQEEVSQLNAYMDEKISGQKEIIVEGLQEDSINGFLEHNENVKKRTFAAQAWSGMIFPLMNGFQLLSIAIVIFGGTAYVLNDNSMTIATGLGLMVAFVQYVQTYYNPIMQISSNFGQLQLAITGATRLNVMFDEPEEVRPENGVKFENIKEGVQIEKLDFEYLPGKPILKNVNIDVKKGQMVALVGPTGSGKTTVMNLMNRFYDVNGGSIKFDGTDIREFDLDSLRSKVGIVLQESVLFDGTIADNIKFGKPNATQEEIETVAKTTHIHEFIESLPDKYETHVNDDESVFSVGQKQQISIARTILTNPELLILDEATSNVDTVTEQQIQWAMEAAIAGRTSFVIAHRLKTILNADKIVVLKDGQVIEEGSHHELVAQGGFYAELYHNQFVFE</sequence>
<dbReference type="OrthoDB" id="9770415at2"/>
<dbReference type="KEGG" id="lact:D7I46_11790"/>
<dbReference type="EMBL" id="CP032627">
    <property type="protein sequence ID" value="AYG01674.1"/>
    <property type="molecule type" value="Genomic_DNA"/>
</dbReference>
<accession>A0A387BHD4</accession>
<dbReference type="SUPFAM" id="SSF90123">
    <property type="entry name" value="ABC transporter transmembrane region"/>
    <property type="match status" value="1"/>
</dbReference>